<dbReference type="EMBL" id="PVXP01000122">
    <property type="protein sequence ID" value="PRR78584.1"/>
    <property type="molecule type" value="Genomic_DNA"/>
</dbReference>
<comment type="caution">
    <text evidence="2">The sequence shown here is derived from an EMBL/GenBank/DDBJ whole genome shotgun (WGS) entry which is preliminary data.</text>
</comment>
<dbReference type="AlphaFoldDB" id="A0A2T0B3W9"/>
<evidence type="ECO:0000259" key="1">
    <source>
        <dbReference type="Pfam" id="PF18765"/>
    </source>
</evidence>
<dbReference type="PANTHER" id="PTHR43852:SF2">
    <property type="entry name" value="PROTEIN ADENYLYLTRANSFERASE MNTA"/>
    <property type="match status" value="1"/>
</dbReference>
<dbReference type="Proteomes" id="UP000237798">
    <property type="component" value="Unassembled WGS sequence"/>
</dbReference>
<dbReference type="InterPro" id="IPR041633">
    <property type="entry name" value="Polbeta"/>
</dbReference>
<feature type="domain" description="Polymerase beta nucleotidyltransferase" evidence="1">
    <location>
        <begin position="13"/>
        <end position="97"/>
    </location>
</feature>
<dbReference type="OrthoDB" id="9803106at2"/>
<dbReference type="RefSeq" id="WP_106011151.1">
    <property type="nucleotide sequence ID" value="NZ_PVXP01000122.1"/>
</dbReference>
<dbReference type="PANTHER" id="PTHR43852">
    <property type="entry name" value="NUCLEOTIDYLTRANSFERASE"/>
    <property type="match status" value="1"/>
</dbReference>
<keyword evidence="2" id="KW-0808">Transferase</keyword>
<dbReference type="InterPro" id="IPR043519">
    <property type="entry name" value="NT_sf"/>
</dbReference>
<dbReference type="GO" id="GO:0016740">
    <property type="term" value="F:transferase activity"/>
    <property type="evidence" value="ECO:0007669"/>
    <property type="project" value="UniProtKB-KW"/>
</dbReference>
<evidence type="ECO:0000313" key="2">
    <source>
        <dbReference type="EMBL" id="PRR78584.1"/>
    </source>
</evidence>
<dbReference type="Pfam" id="PF18765">
    <property type="entry name" value="Polbeta"/>
    <property type="match status" value="1"/>
</dbReference>
<gene>
    <name evidence="2" type="ORF">CLLU_36260</name>
</gene>
<organism evidence="2 3">
    <name type="scientific">Clostridium luticellarii</name>
    <dbReference type="NCBI Taxonomy" id="1691940"/>
    <lineage>
        <taxon>Bacteria</taxon>
        <taxon>Bacillati</taxon>
        <taxon>Bacillota</taxon>
        <taxon>Clostridia</taxon>
        <taxon>Eubacteriales</taxon>
        <taxon>Clostridiaceae</taxon>
        <taxon>Clostridium</taxon>
    </lineage>
</organism>
<dbReference type="CDD" id="cd05403">
    <property type="entry name" value="NT_KNTase_like"/>
    <property type="match status" value="1"/>
</dbReference>
<dbReference type="InterPro" id="IPR052930">
    <property type="entry name" value="TA_antitoxin_MntA"/>
</dbReference>
<protein>
    <submittedName>
        <fullName evidence="2">Nucleotidyltransferase domain protein</fullName>
    </submittedName>
</protein>
<evidence type="ECO:0000313" key="3">
    <source>
        <dbReference type="Proteomes" id="UP000237798"/>
    </source>
</evidence>
<accession>A0A2T0B3W9</accession>
<dbReference type="SUPFAM" id="SSF81301">
    <property type="entry name" value="Nucleotidyltransferase"/>
    <property type="match status" value="1"/>
</dbReference>
<name>A0A2T0B3W9_9CLOT</name>
<keyword evidence="3" id="KW-1185">Reference proteome</keyword>
<proteinExistence type="predicted"/>
<sequence length="101" mass="11595">MVINLDMNIIKAISKIGMKCKVNKIVLFGSRARGDNKKTSDIDLAVYCDENFQNEGKMYFELDGMDTLLKLDIIFVNSNTDKKLIENIERDGVIIYEAIWK</sequence>
<dbReference type="Gene3D" id="3.30.460.10">
    <property type="entry name" value="Beta Polymerase, domain 2"/>
    <property type="match status" value="1"/>
</dbReference>
<reference evidence="2 3" key="1">
    <citation type="submission" date="2018-03" db="EMBL/GenBank/DDBJ databases">
        <title>Genome sequence of Clostridium luticellarii DSM 29923.</title>
        <authorList>
            <person name="Poehlein A."/>
            <person name="Daniel R."/>
        </authorList>
    </citation>
    <scope>NUCLEOTIDE SEQUENCE [LARGE SCALE GENOMIC DNA]</scope>
    <source>
        <strain evidence="2 3">DSM 29923</strain>
    </source>
</reference>